<sequence length="142" mass="16662">MNIQQTTTEQQKKDAFFVRQKVFVEEQHVSMEEEMDQFDDYANHFVGYEHDAPVAASRLRFLEEYGKLERIAVLKDYRGNSYGKQMILFMEDFVKAEGYSKTKLNAQTRAIRFYESLGYEVISDEEFMDAGIPHKTMTKSLS</sequence>
<protein>
    <submittedName>
        <fullName evidence="2">GNAT family N-acetyltransferase</fullName>
    </submittedName>
</protein>
<dbReference type="AlphaFoldDB" id="A0A6I5A225"/>
<dbReference type="InterPro" id="IPR016181">
    <property type="entry name" value="Acyl_CoA_acyltransferase"/>
</dbReference>
<dbReference type="InterPro" id="IPR039143">
    <property type="entry name" value="GNPNAT1-like"/>
</dbReference>
<dbReference type="PROSITE" id="PS51186">
    <property type="entry name" value="GNAT"/>
    <property type="match status" value="1"/>
</dbReference>
<evidence type="ECO:0000259" key="1">
    <source>
        <dbReference type="PROSITE" id="PS51186"/>
    </source>
</evidence>
<proteinExistence type="predicted"/>
<dbReference type="RefSeq" id="WP_160847513.1">
    <property type="nucleotide sequence ID" value="NZ_WMEQ01000001.1"/>
</dbReference>
<dbReference type="Gene3D" id="3.40.630.30">
    <property type="match status" value="1"/>
</dbReference>
<evidence type="ECO:0000313" key="3">
    <source>
        <dbReference type="Proteomes" id="UP000468638"/>
    </source>
</evidence>
<accession>A0A6I5A225</accession>
<reference evidence="2 3" key="1">
    <citation type="submission" date="2019-11" db="EMBL/GenBank/DDBJ databases">
        <title>Genome sequences of 17 halophilic strains isolated from different environments.</title>
        <authorList>
            <person name="Furrow R.E."/>
        </authorList>
    </citation>
    <scope>NUCLEOTIDE SEQUENCE [LARGE SCALE GENOMIC DNA]</scope>
    <source>
        <strain evidence="2 3">22514_16_FS</strain>
    </source>
</reference>
<organism evidence="2 3">
    <name type="scientific">Pontibacillus yanchengensis</name>
    <dbReference type="NCBI Taxonomy" id="462910"/>
    <lineage>
        <taxon>Bacteria</taxon>
        <taxon>Bacillati</taxon>
        <taxon>Bacillota</taxon>
        <taxon>Bacilli</taxon>
        <taxon>Bacillales</taxon>
        <taxon>Bacillaceae</taxon>
        <taxon>Pontibacillus</taxon>
    </lineage>
</organism>
<dbReference type="Pfam" id="PF13673">
    <property type="entry name" value="Acetyltransf_10"/>
    <property type="match status" value="1"/>
</dbReference>
<dbReference type="PANTHER" id="PTHR13355:SF11">
    <property type="entry name" value="GLUCOSAMINE 6-PHOSPHATE N-ACETYLTRANSFERASE"/>
    <property type="match status" value="1"/>
</dbReference>
<name>A0A6I5A225_9BACI</name>
<comment type="caution">
    <text evidence="2">The sequence shown here is derived from an EMBL/GenBank/DDBJ whole genome shotgun (WGS) entry which is preliminary data.</text>
</comment>
<dbReference type="CDD" id="cd04301">
    <property type="entry name" value="NAT_SF"/>
    <property type="match status" value="1"/>
</dbReference>
<dbReference type="OrthoDB" id="9796171at2"/>
<dbReference type="InterPro" id="IPR000182">
    <property type="entry name" value="GNAT_dom"/>
</dbReference>
<gene>
    <name evidence="2" type="ORF">GLW05_01100</name>
</gene>
<dbReference type="SUPFAM" id="SSF55729">
    <property type="entry name" value="Acyl-CoA N-acyltransferases (Nat)"/>
    <property type="match status" value="1"/>
</dbReference>
<dbReference type="GO" id="GO:0004343">
    <property type="term" value="F:glucosamine 6-phosphate N-acetyltransferase activity"/>
    <property type="evidence" value="ECO:0007669"/>
    <property type="project" value="TreeGrafter"/>
</dbReference>
<dbReference type="EMBL" id="WMEQ01000001">
    <property type="protein sequence ID" value="MYL32201.1"/>
    <property type="molecule type" value="Genomic_DNA"/>
</dbReference>
<evidence type="ECO:0000313" key="2">
    <source>
        <dbReference type="EMBL" id="MYL32201.1"/>
    </source>
</evidence>
<dbReference type="Proteomes" id="UP000468638">
    <property type="component" value="Unassembled WGS sequence"/>
</dbReference>
<keyword evidence="2" id="KW-0808">Transferase</keyword>
<feature type="domain" description="N-acetyltransferase" evidence="1">
    <location>
        <begin position="1"/>
        <end position="142"/>
    </location>
</feature>
<dbReference type="PANTHER" id="PTHR13355">
    <property type="entry name" value="GLUCOSAMINE 6-PHOSPHATE N-ACETYLTRANSFERASE"/>
    <property type="match status" value="1"/>
</dbReference>